<dbReference type="Proteomes" id="UP001596266">
    <property type="component" value="Unassembled WGS sequence"/>
</dbReference>
<dbReference type="RefSeq" id="WP_343884109.1">
    <property type="nucleotide sequence ID" value="NZ_BAAAKI010000001.1"/>
</dbReference>
<reference evidence="10" key="1">
    <citation type="journal article" date="2019" name="Int. J. Syst. Evol. Microbiol.">
        <title>The Global Catalogue of Microorganisms (GCM) 10K type strain sequencing project: providing services to taxonomists for standard genome sequencing and annotation.</title>
        <authorList>
            <consortium name="The Broad Institute Genomics Platform"/>
            <consortium name="The Broad Institute Genome Sequencing Center for Infectious Disease"/>
            <person name="Wu L."/>
            <person name="Ma J."/>
        </authorList>
    </citation>
    <scope>NUCLEOTIDE SEQUENCE [LARGE SCALE GENOMIC DNA]</scope>
    <source>
        <strain evidence="10">CGMCC 1.15277</strain>
    </source>
</reference>
<dbReference type="PANTHER" id="PTHR43840">
    <property type="entry name" value="MITOCHONDRIAL METAL TRANSPORTER 1-RELATED"/>
    <property type="match status" value="1"/>
</dbReference>
<proteinExistence type="inferred from homology"/>
<comment type="subcellular location">
    <subcellularLocation>
        <location evidence="1">Membrane</location>
        <topology evidence="1">Multi-pass membrane protein</topology>
    </subcellularLocation>
</comment>
<evidence type="ECO:0000256" key="7">
    <source>
        <dbReference type="SAM" id="Phobius"/>
    </source>
</evidence>
<dbReference type="InterPro" id="IPR058533">
    <property type="entry name" value="Cation_efflux_TM"/>
</dbReference>
<feature type="transmembrane region" description="Helical" evidence="7">
    <location>
        <begin position="23"/>
        <end position="44"/>
    </location>
</feature>
<keyword evidence="6 7" id="KW-0472">Membrane</keyword>
<keyword evidence="10" id="KW-1185">Reference proteome</keyword>
<accession>A0ABW1X0Y4</accession>
<dbReference type="SUPFAM" id="SSF161111">
    <property type="entry name" value="Cation efflux protein transmembrane domain-like"/>
    <property type="match status" value="1"/>
</dbReference>
<dbReference type="InterPro" id="IPR002524">
    <property type="entry name" value="Cation_efflux"/>
</dbReference>
<dbReference type="InterPro" id="IPR027469">
    <property type="entry name" value="Cation_efflux_TMD_sf"/>
</dbReference>
<keyword evidence="3" id="KW-0813">Transport</keyword>
<evidence type="ECO:0000256" key="2">
    <source>
        <dbReference type="ARBA" id="ARBA00008114"/>
    </source>
</evidence>
<evidence type="ECO:0000256" key="5">
    <source>
        <dbReference type="ARBA" id="ARBA00022989"/>
    </source>
</evidence>
<evidence type="ECO:0000259" key="8">
    <source>
        <dbReference type="Pfam" id="PF01545"/>
    </source>
</evidence>
<dbReference type="EMBL" id="JBHSUA010000015">
    <property type="protein sequence ID" value="MFC6396892.1"/>
    <property type="molecule type" value="Genomic_DNA"/>
</dbReference>
<feature type="transmembrane region" description="Helical" evidence="7">
    <location>
        <begin position="50"/>
        <end position="69"/>
    </location>
</feature>
<protein>
    <submittedName>
        <fullName evidence="9">Cation diffusion facilitator family transporter</fullName>
    </submittedName>
</protein>
<name>A0ABW1X0Y4_9ACTN</name>
<comment type="similarity">
    <text evidence="2">Belongs to the cation diffusion facilitator (CDF) transporter (TC 2.A.4) family.</text>
</comment>
<evidence type="ECO:0000256" key="6">
    <source>
        <dbReference type="ARBA" id="ARBA00023136"/>
    </source>
</evidence>
<dbReference type="PANTHER" id="PTHR43840:SF15">
    <property type="entry name" value="MITOCHONDRIAL METAL TRANSPORTER 1-RELATED"/>
    <property type="match status" value="1"/>
</dbReference>
<comment type="caution">
    <text evidence="9">The sequence shown here is derived from an EMBL/GenBank/DDBJ whole genome shotgun (WGS) entry which is preliminary data.</text>
</comment>
<gene>
    <name evidence="9" type="ORF">ACFP57_07835</name>
</gene>
<feature type="domain" description="Cation efflux protein transmembrane" evidence="8">
    <location>
        <begin position="26"/>
        <end position="227"/>
    </location>
</feature>
<dbReference type="Pfam" id="PF01545">
    <property type="entry name" value="Cation_efflux"/>
    <property type="match status" value="1"/>
</dbReference>
<evidence type="ECO:0000313" key="9">
    <source>
        <dbReference type="EMBL" id="MFC6396892.1"/>
    </source>
</evidence>
<feature type="transmembrane region" description="Helical" evidence="7">
    <location>
        <begin position="128"/>
        <end position="152"/>
    </location>
</feature>
<evidence type="ECO:0000313" key="10">
    <source>
        <dbReference type="Proteomes" id="UP001596266"/>
    </source>
</evidence>
<evidence type="ECO:0000256" key="4">
    <source>
        <dbReference type="ARBA" id="ARBA00022692"/>
    </source>
</evidence>
<keyword evidence="4 7" id="KW-0812">Transmembrane</keyword>
<organism evidence="9 10">
    <name type="scientific">Luteococcus sanguinis</name>
    <dbReference type="NCBI Taxonomy" id="174038"/>
    <lineage>
        <taxon>Bacteria</taxon>
        <taxon>Bacillati</taxon>
        <taxon>Actinomycetota</taxon>
        <taxon>Actinomycetes</taxon>
        <taxon>Propionibacteriales</taxon>
        <taxon>Propionibacteriaceae</taxon>
        <taxon>Luteococcus</taxon>
    </lineage>
</organism>
<sequence length="316" mass="34795">MTQFGHTKLPAEQQQALRTGRRLQIFSICYLLVTVTLVAIVMGSSQAMKAAWIEDCLSFLPPIAFLVALKQARKQPDREHPYGYHRAIGAAHLAASVALLTLGAYVLFESVMTLVNQEHPTIGTVEIFGRTIWTGWLMIAVLALTGFPNVLLGRMKMKVAETLHDKVLFADADMNKADWQTATGAIAGILGIGLGLWWADSLVAAFIAASIVKDGWSNLGNALAGLLDRQARTFDDAKDHPAIDQVTRFFKGMPWVDEVLVRMRDEGHLFHTEVFVVPVADVDLDQVDAARDAAARLDWKLDDLQVIPVKRLPGDD</sequence>
<keyword evidence="5 7" id="KW-1133">Transmembrane helix</keyword>
<dbReference type="InterPro" id="IPR050291">
    <property type="entry name" value="CDF_Transporter"/>
</dbReference>
<dbReference type="NCBIfam" id="TIGR01297">
    <property type="entry name" value="CDF"/>
    <property type="match status" value="1"/>
</dbReference>
<evidence type="ECO:0000256" key="1">
    <source>
        <dbReference type="ARBA" id="ARBA00004141"/>
    </source>
</evidence>
<evidence type="ECO:0000256" key="3">
    <source>
        <dbReference type="ARBA" id="ARBA00022448"/>
    </source>
</evidence>
<feature type="transmembrane region" description="Helical" evidence="7">
    <location>
        <begin position="90"/>
        <end position="108"/>
    </location>
</feature>
<dbReference type="Gene3D" id="1.20.1510.10">
    <property type="entry name" value="Cation efflux protein transmembrane domain"/>
    <property type="match status" value="1"/>
</dbReference>